<organism evidence="1 2">
    <name type="scientific">Synechococcus phage Bellamy</name>
    <dbReference type="NCBI Taxonomy" id="2023996"/>
    <lineage>
        <taxon>Viruses</taxon>
        <taxon>Duplodnaviria</taxon>
        <taxon>Heunggongvirae</taxon>
        <taxon>Uroviricota</taxon>
        <taxon>Caudoviricetes</taxon>
        <taxon>Pantevenvirales</taxon>
        <taxon>Kyanoviridae</taxon>
        <taxon>Bellamyvirus</taxon>
        <taxon>Bellamyvirus bellamy</taxon>
    </lineage>
</organism>
<dbReference type="EMBL" id="MF351863">
    <property type="protein sequence ID" value="ASR76119.1"/>
    <property type="molecule type" value="Genomic_DNA"/>
</dbReference>
<name>A0A222YX29_9CAUD</name>
<dbReference type="GeneID" id="54981404"/>
<accession>A0A222YX29</accession>
<dbReference type="KEGG" id="vg:54981404"/>
<dbReference type="Proteomes" id="UP000221247">
    <property type="component" value="Segment"/>
</dbReference>
<dbReference type="RefSeq" id="YP_009791231.1">
    <property type="nucleotide sequence ID" value="NC_047838.1"/>
</dbReference>
<sequence>MTEQERIMYQELAYEFWVQIEKEAAELEVTVDYYLEEFYCS</sequence>
<evidence type="ECO:0000313" key="1">
    <source>
        <dbReference type="EMBL" id="ASR76119.1"/>
    </source>
</evidence>
<proteinExistence type="predicted"/>
<gene>
    <name evidence="1" type="primary">74</name>
    <name evidence="1" type="ORF">PBI_BELLAMY_74</name>
</gene>
<keyword evidence="2" id="KW-1185">Reference proteome</keyword>
<protein>
    <submittedName>
        <fullName evidence="1">Uncharacterized protein</fullName>
    </submittedName>
</protein>
<reference evidence="1 2" key="1">
    <citation type="submission" date="2017-06" db="EMBL/GenBank/DDBJ databases">
        <authorList>
            <person name="Kim H.J."/>
            <person name="Triplett B.A."/>
        </authorList>
    </citation>
    <scope>NUCLEOTIDE SEQUENCE [LARGE SCALE GENOMIC DNA]</scope>
</reference>
<evidence type="ECO:0000313" key="2">
    <source>
        <dbReference type="Proteomes" id="UP000221247"/>
    </source>
</evidence>